<accession>Q0V6K5</accession>
<dbReference type="AlphaFoldDB" id="Q0V6K5"/>
<evidence type="ECO:0000313" key="2">
    <source>
        <dbReference type="Proteomes" id="UP000001055"/>
    </source>
</evidence>
<evidence type="ECO:0000313" key="1">
    <source>
        <dbReference type="EMBL" id="EAT91854.1"/>
    </source>
</evidence>
<reference evidence="2" key="1">
    <citation type="journal article" date="2007" name="Plant Cell">
        <title>Dothideomycete-plant interactions illuminated by genome sequencing and EST analysis of the wheat pathogen Stagonospora nodorum.</title>
        <authorList>
            <person name="Hane J.K."/>
            <person name="Lowe R.G."/>
            <person name="Solomon P.S."/>
            <person name="Tan K.C."/>
            <person name="Schoch C.L."/>
            <person name="Spatafora J.W."/>
            <person name="Crous P.W."/>
            <person name="Kodira C."/>
            <person name="Birren B.W."/>
            <person name="Galagan J.E."/>
            <person name="Torriani S.F."/>
            <person name="McDonald B.A."/>
            <person name="Oliver R.P."/>
        </authorList>
    </citation>
    <scope>NUCLEOTIDE SEQUENCE [LARGE SCALE GENOMIC DNA]</scope>
    <source>
        <strain evidence="2">SN15 / ATCC MYA-4574 / FGSC 10173</strain>
    </source>
</reference>
<dbReference type="EMBL" id="CH445325">
    <property type="protein sequence ID" value="EAT91854.1"/>
    <property type="molecule type" value="Genomic_DNA"/>
</dbReference>
<name>Q0V6K5_PHANO</name>
<dbReference type="InParanoid" id="Q0V6K5"/>
<sequence length="61" mass="6730">MAVDPRVLRGAARTIVPPSHHHHRYHASSLPYTTRRNVLGPVHPGDAVNDMRAALLHHTPA</sequence>
<dbReference type="KEGG" id="pno:SNOG_00359"/>
<dbReference type="GeneID" id="5968478"/>
<protein>
    <submittedName>
        <fullName evidence="1">Uncharacterized protein</fullName>
    </submittedName>
</protein>
<dbReference type="HOGENOM" id="CLU_2923400_0_0_1"/>
<dbReference type="RefSeq" id="XP_001791048.1">
    <property type="nucleotide sequence ID" value="XM_001790996.1"/>
</dbReference>
<gene>
    <name evidence="1" type="ORF">SNOG_00359</name>
</gene>
<dbReference type="Proteomes" id="UP000001055">
    <property type="component" value="Unassembled WGS sequence"/>
</dbReference>
<organism evidence="1 2">
    <name type="scientific">Phaeosphaeria nodorum (strain SN15 / ATCC MYA-4574 / FGSC 10173)</name>
    <name type="common">Glume blotch fungus</name>
    <name type="synonym">Parastagonospora nodorum</name>
    <dbReference type="NCBI Taxonomy" id="321614"/>
    <lineage>
        <taxon>Eukaryota</taxon>
        <taxon>Fungi</taxon>
        <taxon>Dikarya</taxon>
        <taxon>Ascomycota</taxon>
        <taxon>Pezizomycotina</taxon>
        <taxon>Dothideomycetes</taxon>
        <taxon>Pleosporomycetidae</taxon>
        <taxon>Pleosporales</taxon>
        <taxon>Pleosporineae</taxon>
        <taxon>Phaeosphaeriaceae</taxon>
        <taxon>Parastagonospora</taxon>
    </lineage>
</organism>
<proteinExistence type="predicted"/>